<dbReference type="RefSeq" id="WP_144248609.1">
    <property type="nucleotide sequence ID" value="NZ_VLPK01000002.1"/>
</dbReference>
<dbReference type="InterPro" id="IPR000326">
    <property type="entry name" value="PAP2/HPO"/>
</dbReference>
<dbReference type="Gene3D" id="1.20.144.10">
    <property type="entry name" value="Phosphatidic acid phosphatase type 2/haloperoxidase"/>
    <property type="match status" value="1"/>
</dbReference>
<feature type="domain" description="Phosphatidic acid phosphatase type 2/haloperoxidase" evidence="2">
    <location>
        <begin position="61"/>
        <end position="177"/>
    </location>
</feature>
<name>A0A556MKX2_9SPHI</name>
<dbReference type="EMBL" id="VLPK01000002">
    <property type="protein sequence ID" value="TSJ40571.1"/>
    <property type="molecule type" value="Genomic_DNA"/>
</dbReference>
<dbReference type="OrthoDB" id="9789113at2"/>
<reference evidence="3 4" key="1">
    <citation type="submission" date="2019-07" db="EMBL/GenBank/DDBJ databases">
        <authorList>
            <person name="Huq M.A."/>
        </authorList>
    </citation>
    <scope>NUCLEOTIDE SEQUENCE [LARGE SCALE GENOMIC DNA]</scope>
    <source>
        <strain evidence="3 4">MAH-19</strain>
    </source>
</reference>
<comment type="caution">
    <text evidence="3">The sequence shown here is derived from an EMBL/GenBank/DDBJ whole genome shotgun (WGS) entry which is preliminary data.</text>
</comment>
<evidence type="ECO:0000313" key="3">
    <source>
        <dbReference type="EMBL" id="TSJ40571.1"/>
    </source>
</evidence>
<feature type="transmembrane region" description="Helical" evidence="1">
    <location>
        <begin position="59"/>
        <end position="79"/>
    </location>
</feature>
<gene>
    <name evidence="3" type="ORF">FO440_12520</name>
</gene>
<keyword evidence="4" id="KW-1185">Reference proteome</keyword>
<accession>A0A556MKX2</accession>
<dbReference type="Pfam" id="PF01569">
    <property type="entry name" value="PAP2"/>
    <property type="match status" value="1"/>
</dbReference>
<dbReference type="SUPFAM" id="SSF48317">
    <property type="entry name" value="Acid phosphatase/Vanadium-dependent haloperoxidase"/>
    <property type="match status" value="1"/>
</dbReference>
<protein>
    <submittedName>
        <fullName evidence="3">Phosphatase PAP2 family protein</fullName>
    </submittedName>
</protein>
<evidence type="ECO:0000256" key="1">
    <source>
        <dbReference type="SAM" id="Phobius"/>
    </source>
</evidence>
<feature type="transmembrane region" description="Helical" evidence="1">
    <location>
        <begin position="37"/>
        <end position="53"/>
    </location>
</feature>
<dbReference type="PANTHER" id="PTHR14969">
    <property type="entry name" value="SPHINGOSINE-1-PHOSPHATE PHOSPHOHYDROLASE"/>
    <property type="match status" value="1"/>
</dbReference>
<evidence type="ECO:0000259" key="2">
    <source>
        <dbReference type="SMART" id="SM00014"/>
    </source>
</evidence>
<dbReference type="InterPro" id="IPR036938">
    <property type="entry name" value="PAP2/HPO_sf"/>
</dbReference>
<dbReference type="Proteomes" id="UP000318733">
    <property type="component" value="Unassembled WGS sequence"/>
</dbReference>
<keyword evidence="1" id="KW-0812">Transmembrane</keyword>
<proteinExistence type="predicted"/>
<dbReference type="AlphaFoldDB" id="A0A556MKX2"/>
<organism evidence="3 4">
    <name type="scientific">Mucilaginibacter corticis</name>
    <dbReference type="NCBI Taxonomy" id="2597670"/>
    <lineage>
        <taxon>Bacteria</taxon>
        <taxon>Pseudomonadati</taxon>
        <taxon>Bacteroidota</taxon>
        <taxon>Sphingobacteriia</taxon>
        <taxon>Sphingobacteriales</taxon>
        <taxon>Sphingobacteriaceae</taxon>
        <taxon>Mucilaginibacter</taxon>
    </lineage>
</organism>
<keyword evidence="1" id="KW-0472">Membrane</keyword>
<keyword evidence="1" id="KW-1133">Transmembrane helix</keyword>
<evidence type="ECO:0000313" key="4">
    <source>
        <dbReference type="Proteomes" id="UP000318733"/>
    </source>
</evidence>
<dbReference type="PANTHER" id="PTHR14969:SF13">
    <property type="entry name" value="AT30094P"/>
    <property type="match status" value="1"/>
</dbReference>
<feature type="transmembrane region" description="Helical" evidence="1">
    <location>
        <begin position="162"/>
        <end position="181"/>
    </location>
</feature>
<dbReference type="SMART" id="SM00014">
    <property type="entry name" value="acidPPc"/>
    <property type="match status" value="1"/>
</dbReference>
<feature type="transmembrane region" description="Helical" evidence="1">
    <location>
        <begin position="135"/>
        <end position="156"/>
    </location>
</feature>
<sequence length="191" mass="21821">MPDYLLHLDRQLFHFINHDLGNAFFDWLMPVLRNPPTWIPLYIFIFVFCLWRYKKQGIIIIVLLALTFAVADFGSATVIKSLYKRVRPCNDPAMAATIVSRIGCGTGYSFPSAHASNHFAMAMFLSMIFYRRYKWVLPAAILWAAAISFAQVYVGVHYPVDVTTGAIYGTLVGLLFGWIFWKTNPTFSYEA</sequence>